<dbReference type="PANTHER" id="PTHR12215">
    <property type="entry name" value="PHOSPHOPANTETHEINE TRANSFERASE"/>
    <property type="match status" value="1"/>
</dbReference>
<feature type="domain" description="4'-phosphopantetheinyl transferase" evidence="3">
    <location>
        <begin position="107"/>
        <end position="178"/>
    </location>
</feature>
<evidence type="ECO:0000313" key="5">
    <source>
        <dbReference type="EMBL" id="OEH94430.1"/>
    </source>
</evidence>
<dbReference type="InterPro" id="IPR055066">
    <property type="entry name" value="AASDHPPT_N"/>
</dbReference>
<feature type="domain" description="4'-phosphopantetheinyl transferase N-terminal" evidence="4">
    <location>
        <begin position="17"/>
        <end position="98"/>
    </location>
</feature>
<evidence type="ECO:0000256" key="1">
    <source>
        <dbReference type="ARBA" id="ARBA00010990"/>
    </source>
</evidence>
<comment type="caution">
    <text evidence="5">The sequence shown here is derived from an EMBL/GenBank/DDBJ whole genome shotgun (WGS) entry which is preliminary data.</text>
</comment>
<dbReference type="Pfam" id="PF01648">
    <property type="entry name" value="ACPS"/>
    <property type="match status" value="1"/>
</dbReference>
<dbReference type="GO" id="GO:0005829">
    <property type="term" value="C:cytosol"/>
    <property type="evidence" value="ECO:0007669"/>
    <property type="project" value="TreeGrafter"/>
</dbReference>
<protein>
    <submittedName>
        <fullName evidence="5">Uncharacterized protein</fullName>
    </submittedName>
</protein>
<evidence type="ECO:0000313" key="6">
    <source>
        <dbReference type="Proteomes" id="UP000095209"/>
    </source>
</evidence>
<dbReference type="GO" id="GO:0019878">
    <property type="term" value="P:lysine biosynthetic process via aminoadipic acid"/>
    <property type="evidence" value="ECO:0007669"/>
    <property type="project" value="TreeGrafter"/>
</dbReference>
<reference evidence="5 6" key="1">
    <citation type="submission" date="2016-08" db="EMBL/GenBank/DDBJ databases">
        <title>Genome of Bacillus solimangrovi GH2-4.</title>
        <authorList>
            <person name="Lim S."/>
            <person name="Kim B.-C."/>
        </authorList>
    </citation>
    <scope>NUCLEOTIDE SEQUENCE [LARGE SCALE GENOMIC DNA]</scope>
    <source>
        <strain evidence="5 6">GH2-4</strain>
    </source>
</reference>
<dbReference type="SUPFAM" id="SSF56214">
    <property type="entry name" value="4'-phosphopantetheinyl transferase"/>
    <property type="match status" value="2"/>
</dbReference>
<dbReference type="PANTHER" id="PTHR12215:SF10">
    <property type="entry name" value="L-AMINOADIPATE-SEMIALDEHYDE DEHYDROGENASE-PHOSPHOPANTETHEINYL TRANSFERASE"/>
    <property type="match status" value="1"/>
</dbReference>
<dbReference type="GO" id="GO:0000287">
    <property type="term" value="F:magnesium ion binding"/>
    <property type="evidence" value="ECO:0007669"/>
    <property type="project" value="InterPro"/>
</dbReference>
<gene>
    <name evidence="5" type="ORF">BFG57_08185</name>
</gene>
<sequence>MHRETVYWMNISNKLNQSQISWFINYLDQSELQRYCQYLNEDKAKEFLLGRVLLKWALSNDIGIPINELTLYPDDYGKLYLKNHPLSFNLTHSGNMIACILSEGREVGIDVEFVPYDSLEVMDLMFTEGERRFVESKTDIEKVQEAFYFVWTRKEAYIKAIGKGFSIDPKTINVPLHKMVEKKRGFTYYSFYPSQDYLISIVVEGNLDTEALSLQELSLEELYNSDK</sequence>
<comment type="similarity">
    <text evidence="1">Belongs to the P-Pant transferase superfamily. Gsp/Sfp/HetI/AcpT family.</text>
</comment>
<evidence type="ECO:0000259" key="4">
    <source>
        <dbReference type="Pfam" id="PF22624"/>
    </source>
</evidence>
<dbReference type="InterPro" id="IPR050559">
    <property type="entry name" value="P-Pant_transferase_sf"/>
</dbReference>
<dbReference type="InterPro" id="IPR008278">
    <property type="entry name" value="4-PPantetheinyl_Trfase_dom"/>
</dbReference>
<dbReference type="AlphaFoldDB" id="A0A1E5LK16"/>
<dbReference type="InterPro" id="IPR037143">
    <property type="entry name" value="4-PPantetheinyl_Trfase_dom_sf"/>
</dbReference>
<keyword evidence="2" id="KW-0808">Transferase</keyword>
<dbReference type="Proteomes" id="UP000095209">
    <property type="component" value="Unassembled WGS sequence"/>
</dbReference>
<dbReference type="Gene3D" id="3.90.470.20">
    <property type="entry name" value="4'-phosphopantetheinyl transferase domain"/>
    <property type="match status" value="2"/>
</dbReference>
<dbReference type="OrthoDB" id="9808281at2"/>
<proteinExistence type="inferred from homology"/>
<dbReference type="EMBL" id="MJEH01000002">
    <property type="protein sequence ID" value="OEH94430.1"/>
    <property type="molecule type" value="Genomic_DNA"/>
</dbReference>
<organism evidence="5 6">
    <name type="scientific">Bacillus solimangrovi</name>
    <dbReference type="NCBI Taxonomy" id="1305675"/>
    <lineage>
        <taxon>Bacteria</taxon>
        <taxon>Bacillati</taxon>
        <taxon>Bacillota</taxon>
        <taxon>Bacilli</taxon>
        <taxon>Bacillales</taxon>
        <taxon>Bacillaceae</taxon>
        <taxon>Bacillus</taxon>
    </lineage>
</organism>
<accession>A0A1E5LK16</accession>
<dbReference type="Pfam" id="PF22624">
    <property type="entry name" value="AASDHPPT_N"/>
    <property type="match status" value="1"/>
</dbReference>
<name>A0A1E5LK16_9BACI</name>
<evidence type="ECO:0000259" key="3">
    <source>
        <dbReference type="Pfam" id="PF01648"/>
    </source>
</evidence>
<dbReference type="GO" id="GO:0008897">
    <property type="term" value="F:holo-[acyl-carrier-protein] synthase activity"/>
    <property type="evidence" value="ECO:0007669"/>
    <property type="project" value="InterPro"/>
</dbReference>
<dbReference type="STRING" id="1305675.BFG57_08185"/>
<keyword evidence="6" id="KW-1185">Reference proteome</keyword>
<evidence type="ECO:0000256" key="2">
    <source>
        <dbReference type="ARBA" id="ARBA00022679"/>
    </source>
</evidence>